<dbReference type="Gene3D" id="3.30.70.260">
    <property type="match status" value="1"/>
</dbReference>
<feature type="domain" description="ACT" evidence="3">
    <location>
        <begin position="118"/>
        <end position="204"/>
    </location>
</feature>
<feature type="domain" description="ACT" evidence="3">
    <location>
        <begin position="332"/>
        <end position="408"/>
    </location>
</feature>
<dbReference type="GO" id="GO:0016597">
    <property type="term" value="F:amino acid binding"/>
    <property type="evidence" value="ECO:0007669"/>
    <property type="project" value="UniProtKB-UniRule"/>
</dbReference>
<sequence>MDDEFAKLIRRINPPRVVIDNESCDDATIIKVDSVKKHGTLLHVVQILTDMNLVIVKGYISSDAGWFMDVFNVVDCNRKKILDQDVISDIQTKLESNDDTVPSVKGMVGMVPYEEYTCIELTGADRTGLLSEVCAVLADLHCSVVSAELWTHKARAAAVVHITDYSTGCAIGDAKRLSTIKERLCNVLRSNYDTKTAKLTVSPPGIAHRERRLHQMFADQDCEKIEGSKARAVQDKSSSPLVTVSDRTEKGYTVITVRSDDRPKLLFDTICTLTDMQYVVFHGVVRGGTEEAYQEYYVRCVDGVPVQSEAERERIAQRLETAIERRSSEGLELELCAEDRIGLLPNITRIIRENNLYIKRAEISSKAGKARHIFYVTDVTGDEVDPTIVDSIRQQIGQDVLHVKWNSNCSDKQEQGSSIALILGNLFGNRSFSSFLVGSYS</sequence>
<dbReference type="PANTHER" id="PTHR31096:SF55">
    <property type="entry name" value="ACT DOMAIN-CONTAINING PROTEIN ACR6"/>
    <property type="match status" value="1"/>
</dbReference>
<dbReference type="PROSITE" id="PS51671">
    <property type="entry name" value="ACT"/>
    <property type="match status" value="2"/>
</dbReference>
<dbReference type="Pfam" id="PF01842">
    <property type="entry name" value="ACT"/>
    <property type="match status" value="2"/>
</dbReference>
<gene>
    <name evidence="4" type="ORF">AAHA92_31681</name>
</gene>
<dbReference type="InterPro" id="IPR045865">
    <property type="entry name" value="ACT-like_dom_sf"/>
</dbReference>
<proteinExistence type="predicted"/>
<comment type="caution">
    <text evidence="4">The sequence shown here is derived from an EMBL/GenBank/DDBJ whole genome shotgun (WGS) entry which is preliminary data.</text>
</comment>
<organism evidence="4 5">
    <name type="scientific">Salvia divinorum</name>
    <name type="common">Maria pastora</name>
    <name type="synonym">Diviner's sage</name>
    <dbReference type="NCBI Taxonomy" id="28513"/>
    <lineage>
        <taxon>Eukaryota</taxon>
        <taxon>Viridiplantae</taxon>
        <taxon>Streptophyta</taxon>
        <taxon>Embryophyta</taxon>
        <taxon>Tracheophyta</taxon>
        <taxon>Spermatophyta</taxon>
        <taxon>Magnoliopsida</taxon>
        <taxon>eudicotyledons</taxon>
        <taxon>Gunneridae</taxon>
        <taxon>Pentapetalae</taxon>
        <taxon>asterids</taxon>
        <taxon>lamiids</taxon>
        <taxon>Lamiales</taxon>
        <taxon>Lamiaceae</taxon>
        <taxon>Nepetoideae</taxon>
        <taxon>Mentheae</taxon>
        <taxon>Salviinae</taxon>
        <taxon>Salvia</taxon>
        <taxon>Salvia subgen. Calosphace</taxon>
    </lineage>
</organism>
<keyword evidence="5" id="KW-1185">Reference proteome</keyword>
<evidence type="ECO:0000256" key="2">
    <source>
        <dbReference type="RuleBase" id="RU369043"/>
    </source>
</evidence>
<dbReference type="InterPro" id="IPR040217">
    <property type="entry name" value="ACR1-12"/>
</dbReference>
<reference evidence="4 5" key="1">
    <citation type="submission" date="2024-06" db="EMBL/GenBank/DDBJ databases">
        <title>A chromosome level genome sequence of Diviner's sage (Salvia divinorum).</title>
        <authorList>
            <person name="Ford S.A."/>
            <person name="Ro D.-K."/>
            <person name="Ness R.W."/>
            <person name="Phillips M.A."/>
        </authorList>
    </citation>
    <scope>NUCLEOTIDE SEQUENCE [LARGE SCALE GENOMIC DNA]</scope>
    <source>
        <strain evidence="4">SAF-2024a</strain>
        <tissue evidence="4">Leaf</tissue>
    </source>
</reference>
<name>A0ABD1FI87_SALDI</name>
<accession>A0ABD1FI87</accession>
<dbReference type="PANTHER" id="PTHR31096">
    <property type="entry name" value="ACT DOMAIN-CONTAINING PROTEIN ACR4-RELATED"/>
    <property type="match status" value="1"/>
</dbReference>
<evidence type="ECO:0000313" key="4">
    <source>
        <dbReference type="EMBL" id="KAL1531555.1"/>
    </source>
</evidence>
<evidence type="ECO:0000259" key="3">
    <source>
        <dbReference type="PROSITE" id="PS51671"/>
    </source>
</evidence>
<evidence type="ECO:0000313" key="5">
    <source>
        <dbReference type="Proteomes" id="UP001567538"/>
    </source>
</evidence>
<dbReference type="Proteomes" id="UP001567538">
    <property type="component" value="Unassembled WGS sequence"/>
</dbReference>
<dbReference type="AlphaFoldDB" id="A0ABD1FI87"/>
<dbReference type="InterPro" id="IPR002912">
    <property type="entry name" value="ACT_dom"/>
</dbReference>
<comment type="function">
    <text evidence="2">Binds amino acids.</text>
</comment>
<dbReference type="EMBL" id="JBEAFC010000014">
    <property type="protein sequence ID" value="KAL1531555.1"/>
    <property type="molecule type" value="Genomic_DNA"/>
</dbReference>
<evidence type="ECO:0000256" key="1">
    <source>
        <dbReference type="ARBA" id="ARBA00022737"/>
    </source>
</evidence>
<dbReference type="SUPFAM" id="SSF55021">
    <property type="entry name" value="ACT-like"/>
    <property type="match status" value="3"/>
</dbReference>
<keyword evidence="1 2" id="KW-0677">Repeat</keyword>
<protein>
    <recommendedName>
        <fullName evidence="2">ACT domain-containing protein ACR</fullName>
    </recommendedName>
    <alternativeName>
        <fullName evidence="2">Protein ACT DOMAIN REPEATS</fullName>
    </alternativeName>
</protein>